<dbReference type="EMBL" id="JACYCC010000131">
    <property type="protein sequence ID" value="KAF8674030.1"/>
    <property type="molecule type" value="Genomic_DNA"/>
</dbReference>
<dbReference type="AlphaFoldDB" id="A0A8H7H1P2"/>
<evidence type="ECO:0000313" key="6">
    <source>
        <dbReference type="Proteomes" id="UP000650582"/>
    </source>
</evidence>
<evidence type="ECO:0000259" key="4">
    <source>
        <dbReference type="Pfam" id="PF00150"/>
    </source>
</evidence>
<proteinExistence type="inferred from homology"/>
<reference evidence="5" key="1">
    <citation type="submission" date="2020-09" db="EMBL/GenBank/DDBJ databases">
        <title>Comparative genome analyses of four rice-infecting Rhizoctonia solani isolates reveal extensive enrichment of homogalacturonan modification genes.</title>
        <authorList>
            <person name="Lee D.-Y."/>
            <person name="Jeon J."/>
            <person name="Kim K.-T."/>
            <person name="Cheong K."/>
            <person name="Song H."/>
            <person name="Choi G."/>
            <person name="Ko J."/>
            <person name="Opiyo S.O."/>
            <person name="Zuo S."/>
            <person name="Madhav S."/>
            <person name="Lee Y.-H."/>
            <person name="Wang G.-L."/>
        </authorList>
    </citation>
    <scope>NUCLEOTIDE SEQUENCE</scope>
    <source>
        <strain evidence="5">AG1-IA YN-7</strain>
    </source>
</reference>
<dbReference type="GO" id="GO:0008422">
    <property type="term" value="F:beta-glucosidase activity"/>
    <property type="evidence" value="ECO:0007669"/>
    <property type="project" value="TreeGrafter"/>
</dbReference>
<evidence type="ECO:0000256" key="1">
    <source>
        <dbReference type="ARBA" id="ARBA00005641"/>
    </source>
</evidence>
<evidence type="ECO:0000256" key="3">
    <source>
        <dbReference type="ARBA" id="ARBA00023295"/>
    </source>
</evidence>
<gene>
    <name evidence="5" type="ORF">RHS04_07475</name>
</gene>
<keyword evidence="2 5" id="KW-0378">Hydrolase</keyword>
<evidence type="ECO:0000313" key="5">
    <source>
        <dbReference type="EMBL" id="KAF8674030.1"/>
    </source>
</evidence>
<dbReference type="GO" id="GO:0009986">
    <property type="term" value="C:cell surface"/>
    <property type="evidence" value="ECO:0007669"/>
    <property type="project" value="TreeGrafter"/>
</dbReference>
<dbReference type="GO" id="GO:0005576">
    <property type="term" value="C:extracellular region"/>
    <property type="evidence" value="ECO:0007669"/>
    <property type="project" value="TreeGrafter"/>
</dbReference>
<dbReference type="InterPro" id="IPR001547">
    <property type="entry name" value="Glyco_hydro_5"/>
</dbReference>
<dbReference type="PANTHER" id="PTHR31297:SF13">
    <property type="entry name" value="PUTATIVE-RELATED"/>
    <property type="match status" value="1"/>
</dbReference>
<comment type="caution">
    <text evidence="5">The sequence shown here is derived from an EMBL/GenBank/DDBJ whole genome shotgun (WGS) entry which is preliminary data.</text>
</comment>
<dbReference type="InterPro" id="IPR017853">
    <property type="entry name" value="GH"/>
</dbReference>
<dbReference type="Proteomes" id="UP000650582">
    <property type="component" value="Unassembled WGS sequence"/>
</dbReference>
<comment type="similarity">
    <text evidence="1">Belongs to the glycosyl hydrolase 5 (cellulase A) family.</text>
</comment>
<dbReference type="PANTHER" id="PTHR31297">
    <property type="entry name" value="GLUCAN ENDO-1,6-BETA-GLUCOSIDASE B"/>
    <property type="match status" value="1"/>
</dbReference>
<organism evidence="5 6">
    <name type="scientific">Rhizoctonia solani</name>
    <dbReference type="NCBI Taxonomy" id="456999"/>
    <lineage>
        <taxon>Eukaryota</taxon>
        <taxon>Fungi</taxon>
        <taxon>Dikarya</taxon>
        <taxon>Basidiomycota</taxon>
        <taxon>Agaricomycotina</taxon>
        <taxon>Agaricomycetes</taxon>
        <taxon>Cantharellales</taxon>
        <taxon>Ceratobasidiaceae</taxon>
        <taxon>Rhizoctonia</taxon>
    </lineage>
</organism>
<protein>
    <submittedName>
        <fullName evidence="5">Glycosyl hydrolase 5 (Cellulase A) family</fullName>
    </submittedName>
</protein>
<dbReference type="InterPro" id="IPR050386">
    <property type="entry name" value="Glycosyl_hydrolase_5"/>
</dbReference>
<dbReference type="GO" id="GO:0009251">
    <property type="term" value="P:glucan catabolic process"/>
    <property type="evidence" value="ECO:0007669"/>
    <property type="project" value="TreeGrafter"/>
</dbReference>
<dbReference type="SUPFAM" id="SSF51445">
    <property type="entry name" value="(Trans)glycosidases"/>
    <property type="match status" value="2"/>
</dbReference>
<accession>A0A8H7H1P2</accession>
<feature type="domain" description="Glycoside hydrolase family 5" evidence="4">
    <location>
        <begin position="82"/>
        <end position="342"/>
    </location>
</feature>
<sequence length="922" mass="106388">MSRIPIHVPPAPAPSPLGVLRLRGTEIVGSDGKPLVLRGAGLGGHLNMENFVSTCLTGARLVLGEEKADFFLDKFLEYFFTEKDAEFFASLGLNCIRVPFNYRHFEDDMNPGVYNERGFQWLDRIINILASYGIYTILDLHAAPGGQNIDWHADAGVHRAMFWEYIEFQNRAIALWEELARRYKGNTWVAGYNPLNEPTDEEHVRVLAWYERVQKAIHAIDPDHILFLDGNTWAADFSHFKEALPGACYAIHDYSNFGFPSGDPYKGTPEQQAKLERQFKRKIEFHERVGCHIWNGEFGPVYASPSDGPDWESINEDRYRLLKDQLALYDTAKISWSIWLYKDIGFQGMVYAGPDTAYIKHLKPFLEKKKRVAADEWGADVKVVKHIFDPLEEWLIKEAPGIKQRYPRMWNVSTHVGRLVRNILLSEELYPEYAEYFRDMSFEQLDELAASFKFENCQQREGLNQVPPPPAPSPLGVLKIEGSKIVGNDGKPITGYPGHENDMRKAVKRVLGQEKYEYFFDKFLEYFFTEKDAEFFASLGLNCIRIPFNYRHFEDDLNPGVYNERGFQWLDRIINICAHHGIYTILDLHAAPGGQNVDWHCDTGIHRALFWEHIEFQNRAIALWEELARRYKGNTWVAGYNPLNEPTDEEHTRVLDWYARAEKAIHAIDPDHILFWDGNTFAADFSHFGDPLPGSVYSIHDYSNYGFPQVSEPYEGTPEQKEKLESSFKRKIAYHEKTGGHIWNGEFGPVYASPADGSDWEKINERRYHVLKDQLAIYDQYQISWSIWLYKDIGFQGMVYTSPESPYIKLFEAFLAKKKRLAADSWGADTTTVQSAFDPIEKLITEEVTHIQKRYPPTWKVKKHVGRLVRNILISEELTPEYASHFEGLSLQELDDLAASFKFENCAQRSGLNKVLLDHSHL</sequence>
<dbReference type="Pfam" id="PF00150">
    <property type="entry name" value="Cellulase"/>
    <property type="match status" value="2"/>
</dbReference>
<dbReference type="Gene3D" id="3.20.20.80">
    <property type="entry name" value="Glycosidases"/>
    <property type="match status" value="2"/>
</dbReference>
<name>A0A8H7H1P2_9AGAM</name>
<evidence type="ECO:0000256" key="2">
    <source>
        <dbReference type="ARBA" id="ARBA00022801"/>
    </source>
</evidence>
<feature type="domain" description="Glycoside hydrolase family 5" evidence="4">
    <location>
        <begin position="529"/>
        <end position="791"/>
    </location>
</feature>
<keyword evidence="3" id="KW-0326">Glycosidase</keyword>
<dbReference type="FunFam" id="3.20.20.80:FF:000130">
    <property type="entry name" value="Endoglucanase C"/>
    <property type="match status" value="2"/>
</dbReference>